<dbReference type="PANTHER" id="PTHR34308">
    <property type="entry name" value="COBALAMIN BIOSYNTHESIS PROTEIN CBIB"/>
    <property type="match status" value="1"/>
</dbReference>
<comment type="function">
    <text evidence="9">Converts cobyric acid to cobinamide by the addition of aminopropanol on the F carboxylic group.</text>
</comment>
<dbReference type="AlphaFoldDB" id="A0A1H2SRV9"/>
<protein>
    <recommendedName>
        <fullName evidence="9">Cobalamin biosynthesis protein CobD</fullName>
    </recommendedName>
</protein>
<evidence type="ECO:0000313" key="10">
    <source>
        <dbReference type="EMBL" id="SDW34257.1"/>
    </source>
</evidence>
<keyword evidence="8 9" id="KW-0472">Membrane</keyword>
<evidence type="ECO:0000256" key="4">
    <source>
        <dbReference type="ARBA" id="ARBA00022475"/>
    </source>
</evidence>
<comment type="similarity">
    <text evidence="3 9">Belongs to the CobD/CbiB family.</text>
</comment>
<evidence type="ECO:0000256" key="2">
    <source>
        <dbReference type="ARBA" id="ARBA00004953"/>
    </source>
</evidence>
<dbReference type="HAMAP" id="MF_00024">
    <property type="entry name" value="CobD_CbiB"/>
    <property type="match status" value="1"/>
</dbReference>
<sequence>MTPTVHAVIIHILITAAALGVDRAVGDPKWLPHPVVAIGHFVHGFEKRFHRVNAAPWQQWLAGAALTLSTLTLVFGVTWGVLAIVIRISPWLVVIANLWICSTTIAWKGLCDAGHMVDRELREHGLVGGRTAVSHIVGRDTSELSEAEVVRATVETIAENLVDAVVSPALFALVGGAPLAMLYRAANTLDSMVGYRNDRYRWFGFASARLDDLLNYVPARVATSLLTGAIACTKGDLRGAWRALYRDAHKHPSPNSGIPEAMVAGALGVQLGGLNYYGGVASHRATMGEARRALTRNDIEQSIRILNVACWLLMGALVAAMGAIALVALRGRGITG</sequence>
<feature type="transmembrane region" description="Helical" evidence="9">
    <location>
        <begin position="60"/>
        <end position="84"/>
    </location>
</feature>
<reference evidence="11" key="1">
    <citation type="submission" date="2016-10" db="EMBL/GenBank/DDBJ databases">
        <authorList>
            <person name="Varghese N."/>
        </authorList>
    </citation>
    <scope>NUCLEOTIDE SEQUENCE [LARGE SCALE GENOMIC DNA]</scope>
    <source>
        <strain evidence="11">DSM 12489</strain>
    </source>
</reference>
<comment type="caution">
    <text evidence="9">Lacks conserved residue(s) required for the propagation of feature annotation.</text>
</comment>
<evidence type="ECO:0000256" key="3">
    <source>
        <dbReference type="ARBA" id="ARBA00006263"/>
    </source>
</evidence>
<evidence type="ECO:0000256" key="5">
    <source>
        <dbReference type="ARBA" id="ARBA00022573"/>
    </source>
</evidence>
<dbReference type="RefSeq" id="WP_074692417.1">
    <property type="nucleotide sequence ID" value="NZ_FNOJ01000004.1"/>
</dbReference>
<feature type="transmembrane region" description="Helical" evidence="9">
    <location>
        <begin position="91"/>
        <end position="110"/>
    </location>
</feature>
<dbReference type="PANTHER" id="PTHR34308:SF1">
    <property type="entry name" value="COBALAMIN BIOSYNTHESIS PROTEIN CBIB"/>
    <property type="match status" value="1"/>
</dbReference>
<evidence type="ECO:0000256" key="1">
    <source>
        <dbReference type="ARBA" id="ARBA00004651"/>
    </source>
</evidence>
<gene>
    <name evidence="9" type="primary">cobD</name>
    <name evidence="10" type="ORF">SAMN04489725_104204</name>
</gene>
<dbReference type="Proteomes" id="UP000182589">
    <property type="component" value="Unassembled WGS sequence"/>
</dbReference>
<feature type="transmembrane region" description="Helical" evidence="9">
    <location>
        <begin position="165"/>
        <end position="186"/>
    </location>
</feature>
<dbReference type="STRING" id="89784.SAMN04489725_104204"/>
<accession>A0A1H2SRV9</accession>
<dbReference type="UniPathway" id="UPA00148"/>
<comment type="subcellular location">
    <subcellularLocation>
        <location evidence="1 9">Cell membrane</location>
        <topology evidence="1 9">Multi-pass membrane protein</topology>
    </subcellularLocation>
</comment>
<evidence type="ECO:0000256" key="6">
    <source>
        <dbReference type="ARBA" id="ARBA00022692"/>
    </source>
</evidence>
<comment type="pathway">
    <text evidence="2 9">Cofactor biosynthesis; adenosylcobalamin biosynthesis.</text>
</comment>
<feature type="transmembrane region" description="Helical" evidence="9">
    <location>
        <begin position="305"/>
        <end position="329"/>
    </location>
</feature>
<dbReference type="EMBL" id="FNOJ01000004">
    <property type="protein sequence ID" value="SDW34257.1"/>
    <property type="molecule type" value="Genomic_DNA"/>
</dbReference>
<dbReference type="GO" id="GO:0048472">
    <property type="term" value="F:threonine-phosphate decarboxylase activity"/>
    <property type="evidence" value="ECO:0007669"/>
    <property type="project" value="InterPro"/>
</dbReference>
<dbReference type="NCBIfam" id="TIGR00380">
    <property type="entry name" value="cobal_cbiB"/>
    <property type="match status" value="1"/>
</dbReference>
<evidence type="ECO:0000313" key="11">
    <source>
        <dbReference type="Proteomes" id="UP000182589"/>
    </source>
</evidence>
<dbReference type="GO" id="GO:0005886">
    <property type="term" value="C:plasma membrane"/>
    <property type="evidence" value="ECO:0007669"/>
    <property type="project" value="UniProtKB-SubCell"/>
</dbReference>
<evidence type="ECO:0000256" key="8">
    <source>
        <dbReference type="ARBA" id="ARBA00023136"/>
    </source>
</evidence>
<dbReference type="InterPro" id="IPR004485">
    <property type="entry name" value="Cobalamin_biosynth_CobD/CbiB"/>
</dbReference>
<dbReference type="Pfam" id="PF03186">
    <property type="entry name" value="CobD_Cbib"/>
    <property type="match status" value="1"/>
</dbReference>
<evidence type="ECO:0000256" key="9">
    <source>
        <dbReference type="HAMAP-Rule" id="MF_00024"/>
    </source>
</evidence>
<keyword evidence="4 9" id="KW-1003">Cell membrane</keyword>
<keyword evidence="7 9" id="KW-1133">Transmembrane helix</keyword>
<keyword evidence="11" id="KW-1185">Reference proteome</keyword>
<dbReference type="GO" id="GO:0009236">
    <property type="term" value="P:cobalamin biosynthetic process"/>
    <property type="evidence" value="ECO:0007669"/>
    <property type="project" value="UniProtKB-UniRule"/>
</dbReference>
<organism evidence="10 11">
    <name type="scientific">Alicyclobacillus hesperidum</name>
    <dbReference type="NCBI Taxonomy" id="89784"/>
    <lineage>
        <taxon>Bacteria</taxon>
        <taxon>Bacillati</taxon>
        <taxon>Bacillota</taxon>
        <taxon>Bacilli</taxon>
        <taxon>Bacillales</taxon>
        <taxon>Alicyclobacillaceae</taxon>
        <taxon>Alicyclobacillus</taxon>
    </lineage>
</organism>
<keyword evidence="5 9" id="KW-0169">Cobalamin biosynthesis</keyword>
<proteinExistence type="inferred from homology"/>
<name>A0A1H2SRV9_9BACL</name>
<keyword evidence="6 9" id="KW-0812">Transmembrane</keyword>
<dbReference type="GO" id="GO:0015420">
    <property type="term" value="F:ABC-type vitamin B12 transporter activity"/>
    <property type="evidence" value="ECO:0007669"/>
    <property type="project" value="UniProtKB-UniRule"/>
</dbReference>
<evidence type="ECO:0000256" key="7">
    <source>
        <dbReference type="ARBA" id="ARBA00022989"/>
    </source>
</evidence>